<accession>A0A5C5YYD0</accession>
<sequence>MQIRFNATITSPVLMLVLAMGLTVTGKETDQQQREQIGEVLGRPVYRDEIRVGKDVSLSDELHRLFTAPVTQQYRQTHKDKIAPTLAEIAAATKHFDNQHRERIKGQEPALRRQLKSVKEQLTLKGLTEENKQKLTIEKMTLQARLNPPGKSFAAWMLNNRKFQLHLHQTYGGGRILFQQAGMEAFDATQKWLETLERDGKFKISDPKLRSVLYHYWTTQNHGPFLMDDKKRIHEFLEPEWMKQSPSQD</sequence>
<dbReference type="Proteomes" id="UP000315010">
    <property type="component" value="Unassembled WGS sequence"/>
</dbReference>
<keyword evidence="2" id="KW-1185">Reference proteome</keyword>
<dbReference type="OrthoDB" id="284673at2"/>
<evidence type="ECO:0000313" key="1">
    <source>
        <dbReference type="EMBL" id="TWT79686.1"/>
    </source>
</evidence>
<organism evidence="1 2">
    <name type="scientific">Novipirellula herctigrandis</name>
    <dbReference type="NCBI Taxonomy" id="2527986"/>
    <lineage>
        <taxon>Bacteria</taxon>
        <taxon>Pseudomonadati</taxon>
        <taxon>Planctomycetota</taxon>
        <taxon>Planctomycetia</taxon>
        <taxon>Pirellulales</taxon>
        <taxon>Pirellulaceae</taxon>
        <taxon>Novipirellula</taxon>
    </lineage>
</organism>
<gene>
    <name evidence="1" type="ORF">CA13_10920</name>
</gene>
<dbReference type="RefSeq" id="WP_146394848.1">
    <property type="nucleotide sequence ID" value="NZ_SJPJ01000001.1"/>
</dbReference>
<reference evidence="1 2" key="1">
    <citation type="submission" date="2019-02" db="EMBL/GenBank/DDBJ databases">
        <title>Deep-cultivation of Planctomycetes and their phenomic and genomic characterization uncovers novel biology.</title>
        <authorList>
            <person name="Wiegand S."/>
            <person name="Jogler M."/>
            <person name="Boedeker C."/>
            <person name="Pinto D."/>
            <person name="Vollmers J."/>
            <person name="Rivas-Marin E."/>
            <person name="Kohn T."/>
            <person name="Peeters S.H."/>
            <person name="Heuer A."/>
            <person name="Rast P."/>
            <person name="Oberbeckmann S."/>
            <person name="Bunk B."/>
            <person name="Jeske O."/>
            <person name="Meyerdierks A."/>
            <person name="Storesund J.E."/>
            <person name="Kallscheuer N."/>
            <person name="Luecker S."/>
            <person name="Lage O.M."/>
            <person name="Pohl T."/>
            <person name="Merkel B.J."/>
            <person name="Hornburger P."/>
            <person name="Mueller R.-W."/>
            <person name="Bruemmer F."/>
            <person name="Labrenz M."/>
            <person name="Spormann A.M."/>
            <person name="Op Den Camp H."/>
            <person name="Overmann J."/>
            <person name="Amann R."/>
            <person name="Jetten M.S.M."/>
            <person name="Mascher T."/>
            <person name="Medema M.H."/>
            <person name="Devos D.P."/>
            <person name="Kaster A.-K."/>
            <person name="Ovreas L."/>
            <person name="Rohde M."/>
            <person name="Galperin M.Y."/>
            <person name="Jogler C."/>
        </authorList>
    </citation>
    <scope>NUCLEOTIDE SEQUENCE [LARGE SCALE GENOMIC DNA]</scope>
    <source>
        <strain evidence="1 2">CA13</strain>
    </source>
</reference>
<name>A0A5C5YYD0_9BACT</name>
<proteinExistence type="predicted"/>
<evidence type="ECO:0000313" key="2">
    <source>
        <dbReference type="Proteomes" id="UP000315010"/>
    </source>
</evidence>
<dbReference type="EMBL" id="SJPJ01000001">
    <property type="protein sequence ID" value="TWT79686.1"/>
    <property type="molecule type" value="Genomic_DNA"/>
</dbReference>
<protein>
    <submittedName>
        <fullName evidence="1">Uncharacterized protein</fullName>
    </submittedName>
</protein>
<comment type="caution">
    <text evidence="1">The sequence shown here is derived from an EMBL/GenBank/DDBJ whole genome shotgun (WGS) entry which is preliminary data.</text>
</comment>
<dbReference type="AlphaFoldDB" id="A0A5C5YYD0"/>